<sequence>MGNNSHLFAYQTKSQNLVAYEPIPIDFDKVKYSKDFEVNGHAITCKQDGLYSVVLNMSINQSIRNTTTLFAQLNGKNIDGSDWSNFTETNVPYSLFGSNFMVEMKNNDKLVIYLQSTVDGSTHAEKAGSSISITSV</sequence>
<protein>
    <recommendedName>
        <fullName evidence="2">C1q domain-containing protein</fullName>
    </recommendedName>
</protein>
<evidence type="ECO:0008006" key="2">
    <source>
        <dbReference type="Google" id="ProtNLM"/>
    </source>
</evidence>
<dbReference type="InterPro" id="IPR008983">
    <property type="entry name" value="Tumour_necrosis_fac-like_dom"/>
</dbReference>
<evidence type="ECO:0000313" key="1">
    <source>
        <dbReference type="EMBL" id="AYV75351.1"/>
    </source>
</evidence>
<gene>
    <name evidence="1" type="ORF">Terrestrivirus1_225</name>
</gene>
<dbReference type="EMBL" id="MK071979">
    <property type="protein sequence ID" value="AYV75351.1"/>
    <property type="molecule type" value="Genomic_DNA"/>
</dbReference>
<dbReference type="SUPFAM" id="SSF49842">
    <property type="entry name" value="TNF-like"/>
    <property type="match status" value="1"/>
</dbReference>
<accession>A0A3G4ZMS6</accession>
<name>A0A3G4ZMS6_9VIRU</name>
<organism evidence="1">
    <name type="scientific">Terrestrivirus sp</name>
    <dbReference type="NCBI Taxonomy" id="2487775"/>
    <lineage>
        <taxon>Viruses</taxon>
        <taxon>Varidnaviria</taxon>
        <taxon>Bamfordvirae</taxon>
        <taxon>Nucleocytoviricota</taxon>
        <taxon>Megaviricetes</taxon>
        <taxon>Imitervirales</taxon>
        <taxon>Mimiviridae</taxon>
        <taxon>Klosneuvirinae</taxon>
    </lineage>
</organism>
<reference evidence="1" key="1">
    <citation type="submission" date="2018-10" db="EMBL/GenBank/DDBJ databases">
        <title>Hidden diversity of soil giant viruses.</title>
        <authorList>
            <person name="Schulz F."/>
            <person name="Alteio L."/>
            <person name="Goudeau D."/>
            <person name="Ryan E.M."/>
            <person name="Malmstrom R.R."/>
            <person name="Blanchard J."/>
            <person name="Woyke T."/>
        </authorList>
    </citation>
    <scope>NUCLEOTIDE SEQUENCE</scope>
    <source>
        <strain evidence="1">TEV1</strain>
    </source>
</reference>
<proteinExistence type="predicted"/>